<organism evidence="8 9">
    <name type="scientific">Arcanobacterium wilhelmae</name>
    <dbReference type="NCBI Taxonomy" id="1803177"/>
    <lineage>
        <taxon>Bacteria</taxon>
        <taxon>Bacillati</taxon>
        <taxon>Actinomycetota</taxon>
        <taxon>Actinomycetes</taxon>
        <taxon>Actinomycetales</taxon>
        <taxon>Actinomycetaceae</taxon>
        <taxon>Arcanobacterium</taxon>
    </lineage>
</organism>
<dbReference type="InterPro" id="IPR015797">
    <property type="entry name" value="NUDIX_hydrolase-like_dom_sf"/>
</dbReference>
<evidence type="ECO:0000256" key="5">
    <source>
        <dbReference type="ARBA" id="ARBA00022842"/>
    </source>
</evidence>
<keyword evidence="3" id="KW-0479">Metal-binding</keyword>
<comment type="cofactor">
    <cofactor evidence="1">
        <name>Mn(2+)</name>
        <dbReference type="ChEBI" id="CHEBI:29035"/>
    </cofactor>
</comment>
<keyword evidence="9" id="KW-1185">Reference proteome</keyword>
<evidence type="ECO:0000256" key="3">
    <source>
        <dbReference type="ARBA" id="ARBA00022723"/>
    </source>
</evidence>
<sequence>MYADEEWRAAVLVLVDCAADPSVVLTRRALTLRSQPGQISFPGGMREAGESAVQTALREANEEIALDPAWVEIVGELEPARAGTRTLAIVPVLGRWDGVGEVMPSDSEVAEIYRVPLSVLADPARRFMALRDGVQIGPAFIVDGLVIWGFTARVLDWVVRDYGAEQPWDHSDWREVPAEFRR</sequence>
<protein>
    <submittedName>
        <fullName evidence="8">8-oxo-dGTP pyrophosphatase MutT (NUDIX family)</fullName>
    </submittedName>
</protein>
<dbReference type="Pfam" id="PF00293">
    <property type="entry name" value="NUDIX"/>
    <property type="match status" value="1"/>
</dbReference>
<keyword evidence="4" id="KW-0378">Hydrolase</keyword>
<evidence type="ECO:0000313" key="8">
    <source>
        <dbReference type="EMBL" id="MDP9800705.1"/>
    </source>
</evidence>
<feature type="domain" description="Nudix hydrolase" evidence="7">
    <location>
        <begin position="6"/>
        <end position="140"/>
    </location>
</feature>
<reference evidence="8 9" key="1">
    <citation type="submission" date="2023-07" db="EMBL/GenBank/DDBJ databases">
        <title>Sequencing the genomes of 1000 actinobacteria strains.</title>
        <authorList>
            <person name="Klenk H.-P."/>
        </authorList>
    </citation>
    <scope>NUCLEOTIDE SEQUENCE [LARGE SCALE GENOMIC DNA]</scope>
    <source>
        <strain evidence="8 9">DSM 102162</strain>
    </source>
</reference>
<dbReference type="SUPFAM" id="SSF55811">
    <property type="entry name" value="Nudix"/>
    <property type="match status" value="1"/>
</dbReference>
<proteinExistence type="predicted"/>
<dbReference type="InterPro" id="IPR045121">
    <property type="entry name" value="CoAse"/>
</dbReference>
<evidence type="ECO:0000256" key="6">
    <source>
        <dbReference type="ARBA" id="ARBA00023211"/>
    </source>
</evidence>
<evidence type="ECO:0000313" key="9">
    <source>
        <dbReference type="Proteomes" id="UP001235966"/>
    </source>
</evidence>
<evidence type="ECO:0000256" key="2">
    <source>
        <dbReference type="ARBA" id="ARBA00001946"/>
    </source>
</evidence>
<evidence type="ECO:0000256" key="4">
    <source>
        <dbReference type="ARBA" id="ARBA00022801"/>
    </source>
</evidence>
<evidence type="ECO:0000259" key="7">
    <source>
        <dbReference type="PROSITE" id="PS51462"/>
    </source>
</evidence>
<gene>
    <name evidence="8" type="ORF">J2S49_000781</name>
</gene>
<keyword evidence="5" id="KW-0460">Magnesium</keyword>
<dbReference type="RefSeq" id="WP_278058113.1">
    <property type="nucleotide sequence ID" value="NZ_CP121247.1"/>
</dbReference>
<dbReference type="PANTHER" id="PTHR12992:SF11">
    <property type="entry name" value="MITOCHONDRIAL COENZYME A DIPHOSPHATASE NUDT8"/>
    <property type="match status" value="1"/>
</dbReference>
<dbReference type="EMBL" id="JAUSQW010000001">
    <property type="protein sequence ID" value="MDP9800705.1"/>
    <property type="molecule type" value="Genomic_DNA"/>
</dbReference>
<accession>A0ABT9NAF6</accession>
<dbReference type="Gene3D" id="3.90.79.10">
    <property type="entry name" value="Nucleoside Triphosphate Pyrophosphohydrolase"/>
    <property type="match status" value="1"/>
</dbReference>
<comment type="caution">
    <text evidence="8">The sequence shown here is derived from an EMBL/GenBank/DDBJ whole genome shotgun (WGS) entry which is preliminary data.</text>
</comment>
<dbReference type="PROSITE" id="PS51462">
    <property type="entry name" value="NUDIX"/>
    <property type="match status" value="1"/>
</dbReference>
<dbReference type="CDD" id="cd03426">
    <property type="entry name" value="NUDIX_CoAse_Nudt7"/>
    <property type="match status" value="1"/>
</dbReference>
<evidence type="ECO:0000256" key="1">
    <source>
        <dbReference type="ARBA" id="ARBA00001936"/>
    </source>
</evidence>
<comment type="cofactor">
    <cofactor evidence="2">
        <name>Mg(2+)</name>
        <dbReference type="ChEBI" id="CHEBI:18420"/>
    </cofactor>
</comment>
<name>A0ABT9NAF6_9ACTO</name>
<keyword evidence="6" id="KW-0464">Manganese</keyword>
<dbReference type="Proteomes" id="UP001235966">
    <property type="component" value="Unassembled WGS sequence"/>
</dbReference>
<dbReference type="PANTHER" id="PTHR12992">
    <property type="entry name" value="NUDIX HYDROLASE"/>
    <property type="match status" value="1"/>
</dbReference>
<dbReference type="InterPro" id="IPR000086">
    <property type="entry name" value="NUDIX_hydrolase_dom"/>
</dbReference>